<keyword evidence="2" id="KW-1185">Reference proteome</keyword>
<sequence length="66" mass="7378">MRLGCGTGRQIVGLASEEPNLILDSFKYAAEFHVFRCSRNHAVKLCVLFDMTNPIVCFCLSLLSKI</sequence>
<comment type="caution">
    <text evidence="1">The sequence shown here is derived from an EMBL/GenBank/DDBJ whole genome shotgun (WGS) entry which is preliminary data.</text>
</comment>
<proteinExistence type="predicted"/>
<reference evidence="1 2" key="1">
    <citation type="submission" date="2019-02" db="EMBL/GenBank/DDBJ databases">
        <title>Genomic Encyclopedia of Archaeal and Bacterial Type Strains, Phase II (KMG-II): from individual species to whole genera.</title>
        <authorList>
            <person name="Goeker M."/>
        </authorList>
    </citation>
    <scope>NUCLEOTIDE SEQUENCE [LARGE SCALE GENOMIC DNA]</scope>
    <source>
        <strain evidence="1 2">DSM 18101</strain>
    </source>
</reference>
<name>A0A4Q7YXG1_9BACT</name>
<dbReference type="Proteomes" id="UP000292958">
    <property type="component" value="Unassembled WGS sequence"/>
</dbReference>
<protein>
    <submittedName>
        <fullName evidence="1">Uncharacterized protein</fullName>
    </submittedName>
</protein>
<dbReference type="AlphaFoldDB" id="A0A4Q7YXG1"/>
<accession>A0A4Q7YXG1</accession>
<gene>
    <name evidence="1" type="ORF">BDD14_3443</name>
</gene>
<dbReference type="EMBL" id="SHKW01000001">
    <property type="protein sequence ID" value="RZU41901.1"/>
    <property type="molecule type" value="Genomic_DNA"/>
</dbReference>
<organism evidence="1 2">
    <name type="scientific">Edaphobacter modestus</name>
    <dbReference type="NCBI Taxonomy" id="388466"/>
    <lineage>
        <taxon>Bacteria</taxon>
        <taxon>Pseudomonadati</taxon>
        <taxon>Acidobacteriota</taxon>
        <taxon>Terriglobia</taxon>
        <taxon>Terriglobales</taxon>
        <taxon>Acidobacteriaceae</taxon>
        <taxon>Edaphobacter</taxon>
    </lineage>
</organism>
<evidence type="ECO:0000313" key="1">
    <source>
        <dbReference type="EMBL" id="RZU41901.1"/>
    </source>
</evidence>
<evidence type="ECO:0000313" key="2">
    <source>
        <dbReference type="Proteomes" id="UP000292958"/>
    </source>
</evidence>